<sequence>MCCVVLCVRGQNLSVITDSPEHGSGNLTVLERWQNLEDKLRSITNVVVDKLMPYLMEGATKMNISNSCKRDTLKIITGIRKIQPWAMRFLDSSSKMIDGLLVGSLSSFGVYDECVDTVVTSNRGSSKGKVLFTGQYCAIDLTPPVPPKKDFYKLDEILPELRPLAKGDTVISEATKYAHLFYFLRIKLGICVPSGCSLEDINEAAKYVGKAITIDAKAIRCEVRETFKFDTLTTSILSAFGFLGFMMIIGSSIDLYAYFKGKVYTRTAIRVLLAFSFISNFKKFVNTKSSSDTLKCLNGIRFLSMIWVVLGHTYYLINFQTILGLERARDFVHNFAFQAVVNGSLAVDTFFCMGGLLVSYLAIKLARKGHPFNITMYIIHRLFRLYPAYIFTILFLMLQNQFGAGPLWHDTYYKYVEDCYDNWWINLLFINNFYRARDMCLPQTWYLAVDLQLYIVVILIIIPMIKRPKLGVTLCFLTILISLLFSGIQTYVKELPPAMLVAHPDPLQRDDFTAKLYYQPLVHAGPYCIGMLVGYLLVTRPNLKISRERQIIGWIISFTFCFSSLYGVYEWNRGVEPSLAETILYATFNRSAWTVGIAWMILCCATGHGGVINYILSWDCFIPLGRLTFVVYLIHPLVQILVIGNMHTHIQPSHFVAVWLFFGHTIATYGAAFVGTMLLESPVLTLEKIMFGKAEKVDDNNANKSNSNLNGTLKVEKNGDIASMVMNDNEKSSNTISSIA</sequence>
<feature type="transmembrane region" description="Helical" evidence="1">
    <location>
        <begin position="472"/>
        <end position="492"/>
    </location>
</feature>
<evidence type="ECO:0000259" key="2">
    <source>
        <dbReference type="SMART" id="SM00703"/>
    </source>
</evidence>
<feature type="transmembrane region" description="Helical" evidence="1">
    <location>
        <begin position="516"/>
        <end position="539"/>
    </location>
</feature>
<name>A0AAV4TRL8_9ARAC</name>
<feature type="transmembrane region" description="Helical" evidence="1">
    <location>
        <begin position="445"/>
        <end position="465"/>
    </location>
</feature>
<feature type="transmembrane region" description="Helical" evidence="1">
    <location>
        <begin position="629"/>
        <end position="650"/>
    </location>
</feature>
<feature type="transmembrane region" description="Helical" evidence="1">
    <location>
        <begin position="302"/>
        <end position="323"/>
    </location>
</feature>
<dbReference type="PANTHER" id="PTHR11161">
    <property type="entry name" value="O-ACYLTRANSFERASE"/>
    <property type="match status" value="1"/>
</dbReference>
<dbReference type="PANTHER" id="PTHR11161:SF0">
    <property type="entry name" value="O-ACYLTRANSFERASE LIKE PROTEIN"/>
    <property type="match status" value="1"/>
</dbReference>
<dbReference type="InterPro" id="IPR052728">
    <property type="entry name" value="O2_lipid_transport_reg"/>
</dbReference>
<keyword evidence="4" id="KW-1185">Reference proteome</keyword>
<dbReference type="InterPro" id="IPR002656">
    <property type="entry name" value="Acyl_transf_3_dom"/>
</dbReference>
<feature type="transmembrane region" description="Helical" evidence="1">
    <location>
        <begin position="335"/>
        <end position="363"/>
    </location>
</feature>
<dbReference type="Pfam" id="PF20146">
    <property type="entry name" value="NRF"/>
    <property type="match status" value="1"/>
</dbReference>
<feature type="transmembrane region" description="Helical" evidence="1">
    <location>
        <begin position="236"/>
        <end position="257"/>
    </location>
</feature>
<evidence type="ECO:0000313" key="3">
    <source>
        <dbReference type="EMBL" id="GIY47844.1"/>
    </source>
</evidence>
<organism evidence="3 4">
    <name type="scientific">Caerostris darwini</name>
    <dbReference type="NCBI Taxonomy" id="1538125"/>
    <lineage>
        <taxon>Eukaryota</taxon>
        <taxon>Metazoa</taxon>
        <taxon>Ecdysozoa</taxon>
        <taxon>Arthropoda</taxon>
        <taxon>Chelicerata</taxon>
        <taxon>Arachnida</taxon>
        <taxon>Araneae</taxon>
        <taxon>Araneomorphae</taxon>
        <taxon>Entelegynae</taxon>
        <taxon>Araneoidea</taxon>
        <taxon>Araneidae</taxon>
        <taxon>Caerostris</taxon>
    </lineage>
</organism>
<dbReference type="GO" id="GO:0016747">
    <property type="term" value="F:acyltransferase activity, transferring groups other than amino-acyl groups"/>
    <property type="evidence" value="ECO:0007669"/>
    <property type="project" value="InterPro"/>
</dbReference>
<keyword evidence="1" id="KW-0472">Membrane</keyword>
<feature type="transmembrane region" description="Helical" evidence="1">
    <location>
        <begin position="597"/>
        <end position="617"/>
    </location>
</feature>
<feature type="transmembrane region" description="Helical" evidence="1">
    <location>
        <begin position="656"/>
        <end position="679"/>
    </location>
</feature>
<dbReference type="AlphaFoldDB" id="A0AAV4TRL8"/>
<feature type="transmembrane region" description="Helical" evidence="1">
    <location>
        <begin position="551"/>
        <end position="569"/>
    </location>
</feature>
<reference evidence="3 4" key="1">
    <citation type="submission" date="2021-06" db="EMBL/GenBank/DDBJ databases">
        <title>Caerostris darwini draft genome.</title>
        <authorList>
            <person name="Kono N."/>
            <person name="Arakawa K."/>
        </authorList>
    </citation>
    <scope>NUCLEOTIDE SEQUENCE [LARGE SCALE GENOMIC DNA]</scope>
</reference>
<evidence type="ECO:0000256" key="1">
    <source>
        <dbReference type="SAM" id="Phobius"/>
    </source>
</evidence>
<protein>
    <submittedName>
        <fullName evidence="3">Nose resistant to fluoxetine protein 6</fullName>
    </submittedName>
</protein>
<evidence type="ECO:0000313" key="4">
    <source>
        <dbReference type="Proteomes" id="UP001054837"/>
    </source>
</evidence>
<gene>
    <name evidence="3" type="primary">nrf-6</name>
    <name evidence="3" type="ORF">CDAR_70011</name>
</gene>
<feature type="domain" description="Nose resistant-to-fluoxetine protein N-terminal" evidence="2">
    <location>
        <begin position="65"/>
        <end position="223"/>
    </location>
</feature>
<dbReference type="InterPro" id="IPR006621">
    <property type="entry name" value="Nose-resist-to-fluoxetine_N"/>
</dbReference>
<dbReference type="Proteomes" id="UP001054837">
    <property type="component" value="Unassembled WGS sequence"/>
</dbReference>
<dbReference type="EMBL" id="BPLQ01010022">
    <property type="protein sequence ID" value="GIY47844.1"/>
    <property type="molecule type" value="Genomic_DNA"/>
</dbReference>
<dbReference type="Pfam" id="PF01757">
    <property type="entry name" value="Acyl_transf_3"/>
    <property type="match status" value="1"/>
</dbReference>
<keyword evidence="1" id="KW-0812">Transmembrane</keyword>
<dbReference type="SMART" id="SM00703">
    <property type="entry name" value="NRF"/>
    <property type="match status" value="1"/>
</dbReference>
<feature type="transmembrane region" description="Helical" evidence="1">
    <location>
        <begin position="383"/>
        <end position="402"/>
    </location>
</feature>
<keyword evidence="1" id="KW-1133">Transmembrane helix</keyword>
<comment type="caution">
    <text evidence="3">The sequence shown here is derived from an EMBL/GenBank/DDBJ whole genome shotgun (WGS) entry which is preliminary data.</text>
</comment>
<accession>A0AAV4TRL8</accession>
<proteinExistence type="predicted"/>